<keyword evidence="3" id="KW-1185">Reference proteome</keyword>
<accession>A0ABV1RJH9</accession>
<dbReference type="CDD" id="cd05400">
    <property type="entry name" value="NT_2-5OAS_ClassI-CCAase"/>
    <property type="match status" value="1"/>
</dbReference>
<dbReference type="EMBL" id="JBELOE010000244">
    <property type="protein sequence ID" value="MER2493096.1"/>
    <property type="molecule type" value="Genomic_DNA"/>
</dbReference>
<dbReference type="Proteomes" id="UP001467690">
    <property type="component" value="Unassembled WGS sequence"/>
</dbReference>
<sequence length="397" mass="45563">MTISINNFSQLLEEVAKELDISPSKYKLAVSRYESVATWLNDGEYENFDGKINIYPQGSFRLGTVVRPIREQTEKDYDIDLVCEFEEHASATQAGIVKHRVGNRLKEHTTYKEMLDEEGRRCWTLLYSEQDGAGFHLDVLPSSGFSTVNYSPISITHKENEKYSWASSNPKGYAAWFEERNVNAYRLVALDQKRMISNSFSDVYAKVDDVPDQLIRTPLQRAIQLMKRHRDMRFNGNNKHAPISMIMTTLAAHLYDNETNVYDALTNIVNKLSAHTRLLENKAMLDERLSARGLIKRLADGTWYIGNPTNPNENFADRWHEEGNARAKAFFQWIEWLKQDFLAVTQRDRDSIRFTLEACLGKSAVGKVWSKCVPSPAVQEPTKVNISRPAKPWRSGE</sequence>
<organism evidence="2 3">
    <name type="scientific">Catenovulum sediminis</name>
    <dbReference type="NCBI Taxonomy" id="1740262"/>
    <lineage>
        <taxon>Bacteria</taxon>
        <taxon>Pseudomonadati</taxon>
        <taxon>Pseudomonadota</taxon>
        <taxon>Gammaproteobacteria</taxon>
        <taxon>Alteromonadales</taxon>
        <taxon>Alteromonadaceae</taxon>
        <taxon>Catenovulum</taxon>
    </lineage>
</organism>
<evidence type="ECO:0000313" key="2">
    <source>
        <dbReference type="EMBL" id="MER2493096.1"/>
    </source>
</evidence>
<evidence type="ECO:0000256" key="1">
    <source>
        <dbReference type="ARBA" id="ARBA00023118"/>
    </source>
</evidence>
<dbReference type="RefSeq" id="WP_350402445.1">
    <property type="nucleotide sequence ID" value="NZ_JBELOE010000244.1"/>
</dbReference>
<reference evidence="2 3" key="1">
    <citation type="submission" date="2024-06" db="EMBL/GenBank/DDBJ databases">
        <authorList>
            <person name="Chen R.Y."/>
        </authorList>
    </citation>
    <scope>NUCLEOTIDE SEQUENCE [LARGE SCALE GENOMIC DNA]</scope>
    <source>
        <strain evidence="2 3">D2</strain>
    </source>
</reference>
<name>A0ABV1RJH9_9ALTE</name>
<keyword evidence="1" id="KW-0051">Antiviral defense</keyword>
<dbReference type="InterPro" id="IPR006116">
    <property type="entry name" value="NT_2-5OAS_ClassI-CCAase"/>
</dbReference>
<evidence type="ECO:0000313" key="3">
    <source>
        <dbReference type="Proteomes" id="UP001467690"/>
    </source>
</evidence>
<gene>
    <name evidence="2" type="ORF">ABS311_14525</name>
</gene>
<proteinExistence type="predicted"/>
<dbReference type="Pfam" id="PF18144">
    <property type="entry name" value="SMODS"/>
    <property type="match status" value="1"/>
</dbReference>
<protein>
    <submittedName>
        <fullName evidence="2">Nucleotidyltransferase</fullName>
    </submittedName>
</protein>
<comment type="caution">
    <text evidence="2">The sequence shown here is derived from an EMBL/GenBank/DDBJ whole genome shotgun (WGS) entry which is preliminary data.</text>
</comment>